<feature type="coiled-coil region" evidence="5">
    <location>
        <begin position="85"/>
        <end position="112"/>
    </location>
</feature>
<dbReference type="PRINTS" id="PR00039">
    <property type="entry name" value="HTHLYSR"/>
</dbReference>
<dbReference type="Pfam" id="PF03466">
    <property type="entry name" value="LysR_substrate"/>
    <property type="match status" value="1"/>
</dbReference>
<keyword evidence="5" id="KW-0175">Coiled coil</keyword>
<accession>A0A8J3E3S7</accession>
<dbReference type="Gene3D" id="1.10.10.10">
    <property type="entry name" value="Winged helix-like DNA-binding domain superfamily/Winged helix DNA-binding domain"/>
    <property type="match status" value="1"/>
</dbReference>
<dbReference type="AlphaFoldDB" id="A0A8J3E3S7"/>
<keyword evidence="3" id="KW-0238">DNA-binding</keyword>
<evidence type="ECO:0000256" key="5">
    <source>
        <dbReference type="SAM" id="Coils"/>
    </source>
</evidence>
<reference evidence="7" key="1">
    <citation type="journal article" date="2014" name="Int. J. Syst. Evol. Microbiol.">
        <title>Complete genome sequence of Corynebacterium casei LMG S-19264T (=DSM 44701T), isolated from a smear-ripened cheese.</title>
        <authorList>
            <consortium name="US DOE Joint Genome Institute (JGI-PGF)"/>
            <person name="Walter F."/>
            <person name="Albersmeier A."/>
            <person name="Kalinowski J."/>
            <person name="Ruckert C."/>
        </authorList>
    </citation>
    <scope>NUCLEOTIDE SEQUENCE</scope>
    <source>
        <strain evidence="7">CGMCC 1.15725</strain>
    </source>
</reference>
<dbReference type="PANTHER" id="PTHR30419">
    <property type="entry name" value="HTH-TYPE TRANSCRIPTIONAL REGULATOR YBHD"/>
    <property type="match status" value="1"/>
</dbReference>
<dbReference type="InterPro" id="IPR005119">
    <property type="entry name" value="LysR_subst-bd"/>
</dbReference>
<evidence type="ECO:0000259" key="6">
    <source>
        <dbReference type="PROSITE" id="PS50931"/>
    </source>
</evidence>
<comment type="similarity">
    <text evidence="1">Belongs to the LysR transcriptional regulatory family.</text>
</comment>
<dbReference type="GO" id="GO:0003700">
    <property type="term" value="F:DNA-binding transcription factor activity"/>
    <property type="evidence" value="ECO:0007669"/>
    <property type="project" value="InterPro"/>
</dbReference>
<name>A0A8J3E3S7_9PROT</name>
<evidence type="ECO:0000256" key="3">
    <source>
        <dbReference type="ARBA" id="ARBA00023125"/>
    </source>
</evidence>
<organism evidence="7 8">
    <name type="scientific">Aliidongia dinghuensis</name>
    <dbReference type="NCBI Taxonomy" id="1867774"/>
    <lineage>
        <taxon>Bacteria</taxon>
        <taxon>Pseudomonadati</taxon>
        <taxon>Pseudomonadota</taxon>
        <taxon>Alphaproteobacteria</taxon>
        <taxon>Rhodospirillales</taxon>
        <taxon>Dongiaceae</taxon>
        <taxon>Aliidongia</taxon>
    </lineage>
</organism>
<dbReference type="SUPFAM" id="SSF46785">
    <property type="entry name" value="Winged helix' DNA-binding domain"/>
    <property type="match status" value="1"/>
</dbReference>
<dbReference type="PANTHER" id="PTHR30419:SF8">
    <property type="entry name" value="NITROGEN ASSIMILATION TRANSCRIPTIONAL ACTIVATOR-RELATED"/>
    <property type="match status" value="1"/>
</dbReference>
<dbReference type="GO" id="GO:0005829">
    <property type="term" value="C:cytosol"/>
    <property type="evidence" value="ECO:0007669"/>
    <property type="project" value="TreeGrafter"/>
</dbReference>
<comment type="caution">
    <text evidence="7">The sequence shown here is derived from an EMBL/GenBank/DDBJ whole genome shotgun (WGS) entry which is preliminary data.</text>
</comment>
<dbReference type="Gene3D" id="3.40.190.10">
    <property type="entry name" value="Periplasmic binding protein-like II"/>
    <property type="match status" value="2"/>
</dbReference>
<dbReference type="PROSITE" id="PS50931">
    <property type="entry name" value="HTH_LYSR"/>
    <property type="match status" value="1"/>
</dbReference>
<dbReference type="InterPro" id="IPR036388">
    <property type="entry name" value="WH-like_DNA-bd_sf"/>
</dbReference>
<keyword evidence="8" id="KW-1185">Reference proteome</keyword>
<evidence type="ECO:0000256" key="2">
    <source>
        <dbReference type="ARBA" id="ARBA00023015"/>
    </source>
</evidence>
<dbReference type="InterPro" id="IPR000847">
    <property type="entry name" value="LysR_HTH_N"/>
</dbReference>
<proteinExistence type="inferred from homology"/>
<keyword evidence="2" id="KW-0805">Transcription regulation</keyword>
<dbReference type="SUPFAM" id="SSF53850">
    <property type="entry name" value="Periplasmic binding protein-like II"/>
    <property type="match status" value="1"/>
</dbReference>
<dbReference type="GO" id="GO:0003677">
    <property type="term" value="F:DNA binding"/>
    <property type="evidence" value="ECO:0007669"/>
    <property type="project" value="UniProtKB-KW"/>
</dbReference>
<gene>
    <name evidence="7" type="ORF">GCM10011611_25340</name>
</gene>
<dbReference type="Proteomes" id="UP000646365">
    <property type="component" value="Unassembled WGS sequence"/>
</dbReference>
<evidence type="ECO:0000313" key="8">
    <source>
        <dbReference type="Proteomes" id="UP000646365"/>
    </source>
</evidence>
<sequence>MTRVPATFNLLSATLSRLKLRQLALVLALIETKTMHRAAESLNLSQPAATKLLQEIERTLGVSLFERQPRGMVPTVYGLAAGRHARLLLRDLNRLQQEMEGLKRGIEGTVQLGAVMAAVPQLVAGALARLGQAHPTLRVSLLTDTSDGLLAELHAGRLDVVVGRPISKRDRESLTWEPLVDEEIRIVVGTGNPLLGLDGLTLADLARETWVLQPASTPMRQAVEAAFAQSGLDLPHHSVETVSMLATASLLARTSMIGAVPDSIASYFIALDTLAELPVALPAGIEPCGLITLADRPIDPALECVMAALRETAQGEVVLVDKF</sequence>
<feature type="domain" description="HTH lysR-type" evidence="6">
    <location>
        <begin position="18"/>
        <end position="75"/>
    </location>
</feature>
<dbReference type="InterPro" id="IPR036390">
    <property type="entry name" value="WH_DNA-bd_sf"/>
</dbReference>
<dbReference type="EMBL" id="BMJQ01000006">
    <property type="protein sequence ID" value="GGF18377.1"/>
    <property type="molecule type" value="Genomic_DNA"/>
</dbReference>
<reference evidence="7" key="2">
    <citation type="submission" date="2020-09" db="EMBL/GenBank/DDBJ databases">
        <authorList>
            <person name="Sun Q."/>
            <person name="Zhou Y."/>
        </authorList>
    </citation>
    <scope>NUCLEOTIDE SEQUENCE</scope>
    <source>
        <strain evidence="7">CGMCC 1.15725</strain>
    </source>
</reference>
<evidence type="ECO:0000256" key="1">
    <source>
        <dbReference type="ARBA" id="ARBA00009437"/>
    </source>
</evidence>
<dbReference type="InterPro" id="IPR050950">
    <property type="entry name" value="HTH-type_LysR_regulators"/>
</dbReference>
<protein>
    <submittedName>
        <fullName evidence="7">Transcriptional regulator</fullName>
    </submittedName>
</protein>
<keyword evidence="4" id="KW-0804">Transcription</keyword>
<dbReference type="Pfam" id="PF00126">
    <property type="entry name" value="HTH_1"/>
    <property type="match status" value="1"/>
</dbReference>
<evidence type="ECO:0000256" key="4">
    <source>
        <dbReference type="ARBA" id="ARBA00023163"/>
    </source>
</evidence>
<evidence type="ECO:0000313" key="7">
    <source>
        <dbReference type="EMBL" id="GGF18377.1"/>
    </source>
</evidence>
<dbReference type="RefSeq" id="WP_189046216.1">
    <property type="nucleotide sequence ID" value="NZ_BMJQ01000006.1"/>
</dbReference>